<gene>
    <name evidence="1" type="ORF">NM688_g600</name>
</gene>
<dbReference type="Proteomes" id="UP001148662">
    <property type="component" value="Unassembled WGS sequence"/>
</dbReference>
<proteinExistence type="predicted"/>
<comment type="caution">
    <text evidence="1">The sequence shown here is derived from an EMBL/GenBank/DDBJ whole genome shotgun (WGS) entry which is preliminary data.</text>
</comment>
<evidence type="ECO:0000313" key="2">
    <source>
        <dbReference type="Proteomes" id="UP001148662"/>
    </source>
</evidence>
<keyword evidence="2" id="KW-1185">Reference proteome</keyword>
<accession>A0ACC1TE99</accession>
<organism evidence="1 2">
    <name type="scientific">Phlebia brevispora</name>
    <dbReference type="NCBI Taxonomy" id="194682"/>
    <lineage>
        <taxon>Eukaryota</taxon>
        <taxon>Fungi</taxon>
        <taxon>Dikarya</taxon>
        <taxon>Basidiomycota</taxon>
        <taxon>Agaricomycotina</taxon>
        <taxon>Agaricomycetes</taxon>
        <taxon>Polyporales</taxon>
        <taxon>Meruliaceae</taxon>
        <taxon>Phlebia</taxon>
    </lineage>
</organism>
<dbReference type="EMBL" id="JANHOG010000051">
    <property type="protein sequence ID" value="KAJ3559014.1"/>
    <property type="molecule type" value="Genomic_DNA"/>
</dbReference>
<protein>
    <submittedName>
        <fullName evidence="1">Uncharacterized protein</fullName>
    </submittedName>
</protein>
<evidence type="ECO:0000313" key="1">
    <source>
        <dbReference type="EMBL" id="KAJ3559014.1"/>
    </source>
</evidence>
<sequence length="442" mass="49073">MDQYRAFESTEDYKNTQITIAESLASEHAALLTGHNSKHDEDEPRHTSHYSLFWNAQSTGAISRLGSVSIGEYLAWTQIQKRPLSSAPTWYGLPYTIRSVAFIVDSTKAVAAALYAGRANFSVQLNLAAAGSILSLCRLFSTNTLRKAAIMYMTLGASTPIKYRFLLKVRYEPDTDTPDEASGRFSMASLCFLFLSLSPRDRMLSSALNFAIRFFGCPLEGRYQQSIIIEADGYDNTLAPYKTPLPIGYLKLCELFTESLSSSCRQFGFVLLQELPLPQLRSTTLRPTQLLTTAPLHSRLVKVLTWMQHEAVALNILTALNLTNFTTSGPLPADHIPPNRSSRFILSLFHIEYPLPIVVSDGVIPLTSIKSCPTQKDDLCPVSTFVAAMKEMIRDTDGTYWFHAQIPLGAPNWALSCSSCPSHRRRLRTYGSGSDMGGNSLR</sequence>
<name>A0ACC1TE99_9APHY</name>
<reference evidence="1" key="1">
    <citation type="submission" date="2022-07" db="EMBL/GenBank/DDBJ databases">
        <title>Genome Sequence of Phlebia brevispora.</title>
        <authorList>
            <person name="Buettner E."/>
        </authorList>
    </citation>
    <scope>NUCLEOTIDE SEQUENCE</scope>
    <source>
        <strain evidence="1">MPL23</strain>
    </source>
</reference>